<organism evidence="1 2">
    <name type="scientific">Coemansia nantahalensis</name>
    <dbReference type="NCBI Taxonomy" id="2789366"/>
    <lineage>
        <taxon>Eukaryota</taxon>
        <taxon>Fungi</taxon>
        <taxon>Fungi incertae sedis</taxon>
        <taxon>Zoopagomycota</taxon>
        <taxon>Kickxellomycotina</taxon>
        <taxon>Kickxellomycetes</taxon>
        <taxon>Kickxellales</taxon>
        <taxon>Kickxellaceae</taxon>
        <taxon>Coemansia</taxon>
    </lineage>
</organism>
<protein>
    <submittedName>
        <fullName evidence="1">tRNA dihydrouridine synthase</fullName>
        <ecNumber evidence="1">1.3.1.88</ecNumber>
    </submittedName>
</protein>
<name>A0ACC1JZX8_9FUNG</name>
<proteinExistence type="predicted"/>
<comment type="caution">
    <text evidence="1">The sequence shown here is derived from an EMBL/GenBank/DDBJ whole genome shotgun (WGS) entry which is preliminary data.</text>
</comment>
<dbReference type="EC" id="1.3.1.88" evidence="1"/>
<evidence type="ECO:0000313" key="2">
    <source>
        <dbReference type="Proteomes" id="UP001140234"/>
    </source>
</evidence>
<dbReference type="Proteomes" id="UP001140234">
    <property type="component" value="Unassembled WGS sequence"/>
</dbReference>
<keyword evidence="1" id="KW-0560">Oxidoreductase</keyword>
<gene>
    <name evidence="1" type="primary">DUS1</name>
    <name evidence="1" type="ORF">IWQ57_002591</name>
</gene>
<accession>A0ACC1JZX8</accession>
<evidence type="ECO:0000313" key="1">
    <source>
        <dbReference type="EMBL" id="KAJ2770592.1"/>
    </source>
</evidence>
<reference evidence="1" key="1">
    <citation type="submission" date="2022-07" db="EMBL/GenBank/DDBJ databases">
        <title>Phylogenomic reconstructions and comparative analyses of Kickxellomycotina fungi.</title>
        <authorList>
            <person name="Reynolds N.K."/>
            <person name="Stajich J.E."/>
            <person name="Barry K."/>
            <person name="Grigoriev I.V."/>
            <person name="Crous P."/>
            <person name="Smith M.E."/>
        </authorList>
    </citation>
    <scope>NUCLEOTIDE SEQUENCE</scope>
    <source>
        <strain evidence="1">CBS 109366</strain>
    </source>
</reference>
<dbReference type="EMBL" id="JANBUJ010000699">
    <property type="protein sequence ID" value="KAJ2770592.1"/>
    <property type="molecule type" value="Genomic_DNA"/>
</dbReference>
<keyword evidence="2" id="KW-1185">Reference proteome</keyword>
<sequence length="442" mass="48945">MTVPTRPAEPAAAAPAGKPAAAPAEQPAATPAEQPAATPAYFTLTEEEIVAKFPTRLRGYDLLRSLGSPKYIVAPMVDQSELAWRMLSRRYGAQLCYTPMFHAKMFGDAQQKYFEEQWQTNEADRPLVVQFCANDPAALLAAARRIAGEASAVDLNLGCPQHIARRGRYGSFLMEEWDLVGRLIRTLHEELAVPVTAKIRVFPDVAKTVAYAQMVEAAGAQIITVHGRVREQKGHKTGLADWAQIRAVKEAVRVPVFANGNILYFEDIQRCLDATAADGVMSAETNLYNPALFSGKVLPTWQLAQEYLEICREVPTKSAYIRGHLFKLFRYSLPVHTDLRQRLVEARSVDEFAACVDALQTRLAADAAALTPPFDPDNVQVDEFGYRRYPHWICQPALRFEHDKEHSSSKRLLNEALATPAPADQAPDSSGDAKRPRTTDSS</sequence>